<sequence length="286" mass="30472">MEYYLNIFLDVLTDTSLDCIKMLPFLFAAFLVLEALEHYSGSFLNRMLARVGWSGPIFGALAGCVPQCGFSVMAANLFAGGVISPGTLVSVFIATSDEAILILLGNPGRGKDILILLAVKVVIAILAGYAVDCLWRQRQTDDRHLEDLCSGCGCHDHGGIVKPAIKHTVRILIYLFVFSGVLNLITEIFGIERLSALLLGNTIFQPLIAAVIGLIPNCAASVILTQLYLDGAITFASVIAGLCTGAGVGLIVLFKMNPDKKENLKIIGILYLTASAAGILLSLAGW</sequence>
<gene>
    <name evidence="2" type="ORF">C7383_101253</name>
</gene>
<dbReference type="NCBIfam" id="NF037962">
    <property type="entry name" value="arsenic_eff"/>
    <property type="match status" value="1"/>
</dbReference>
<evidence type="ECO:0000313" key="3">
    <source>
        <dbReference type="Proteomes" id="UP000245412"/>
    </source>
</evidence>
<name>A0AB73T9H9_9FIRM</name>
<dbReference type="EMBL" id="QGGY01000001">
    <property type="protein sequence ID" value="PWJ78882.1"/>
    <property type="molecule type" value="Genomic_DNA"/>
</dbReference>
<feature type="transmembrane region" description="Helical" evidence="1">
    <location>
        <begin position="113"/>
        <end position="131"/>
    </location>
</feature>
<dbReference type="AlphaFoldDB" id="A0AB73T9H9"/>
<feature type="transmembrane region" description="Helical" evidence="1">
    <location>
        <begin position="171"/>
        <end position="191"/>
    </location>
</feature>
<feature type="transmembrane region" description="Helical" evidence="1">
    <location>
        <begin position="203"/>
        <end position="229"/>
    </location>
</feature>
<organism evidence="2 3">
    <name type="scientific">Murimonas intestini</name>
    <dbReference type="NCBI Taxonomy" id="1337051"/>
    <lineage>
        <taxon>Bacteria</taxon>
        <taxon>Bacillati</taxon>
        <taxon>Bacillota</taxon>
        <taxon>Clostridia</taxon>
        <taxon>Lachnospirales</taxon>
        <taxon>Lachnospiraceae</taxon>
        <taxon>Murimonas</taxon>
    </lineage>
</organism>
<dbReference type="Proteomes" id="UP000245412">
    <property type="component" value="Unassembled WGS sequence"/>
</dbReference>
<comment type="caution">
    <text evidence="2">The sequence shown here is derived from an EMBL/GenBank/DDBJ whole genome shotgun (WGS) entry which is preliminary data.</text>
</comment>
<feature type="transmembrane region" description="Helical" evidence="1">
    <location>
        <begin position="57"/>
        <end position="79"/>
    </location>
</feature>
<reference evidence="2 3" key="1">
    <citation type="submission" date="2018-05" db="EMBL/GenBank/DDBJ databases">
        <authorList>
            <person name="Goeker M."/>
            <person name="Huntemann M."/>
            <person name="Clum A."/>
            <person name="Pillay M."/>
            <person name="Palaniappan K."/>
            <person name="Varghese N."/>
            <person name="Mikhailova N."/>
            <person name="Stamatis D."/>
            <person name="Reddy T."/>
            <person name="Daum C."/>
            <person name="Shapiro N."/>
            <person name="Ivanova N."/>
            <person name="Kyrpides N."/>
            <person name="Woyke T."/>
        </authorList>
    </citation>
    <scope>NUCLEOTIDE SEQUENCE [LARGE SCALE GENOMIC DNA]</scope>
    <source>
        <strain evidence="2 3">DSM 26524</strain>
    </source>
</reference>
<feature type="transmembrane region" description="Helical" evidence="1">
    <location>
        <begin position="235"/>
        <end position="254"/>
    </location>
</feature>
<dbReference type="RefSeq" id="WP_109624327.1">
    <property type="nucleotide sequence ID" value="NZ_CABJAT010000001.1"/>
</dbReference>
<protein>
    <recommendedName>
        <fullName evidence="4">Arsenic efflux protein</fullName>
    </recommendedName>
</protein>
<evidence type="ECO:0008006" key="4">
    <source>
        <dbReference type="Google" id="ProtNLM"/>
    </source>
</evidence>
<keyword evidence="3" id="KW-1185">Reference proteome</keyword>
<dbReference type="Pfam" id="PF11449">
    <property type="entry name" value="ArsP_2"/>
    <property type="match status" value="2"/>
</dbReference>
<feature type="transmembrane region" description="Helical" evidence="1">
    <location>
        <begin position="20"/>
        <end position="36"/>
    </location>
</feature>
<feature type="transmembrane region" description="Helical" evidence="1">
    <location>
        <begin position="266"/>
        <end position="285"/>
    </location>
</feature>
<evidence type="ECO:0000313" key="2">
    <source>
        <dbReference type="EMBL" id="PWJ78882.1"/>
    </source>
</evidence>
<evidence type="ECO:0000256" key="1">
    <source>
        <dbReference type="SAM" id="Phobius"/>
    </source>
</evidence>
<proteinExistence type="predicted"/>
<keyword evidence="1" id="KW-0472">Membrane</keyword>
<accession>A0AB73T9H9</accession>
<keyword evidence="1" id="KW-0812">Transmembrane</keyword>
<dbReference type="InterPro" id="IPR021552">
    <property type="entry name" value="ArsP_2"/>
</dbReference>
<keyword evidence="1" id="KW-1133">Transmembrane helix</keyword>